<name>A0A9W7D1N6_9STRA</name>
<evidence type="ECO:0000313" key="3">
    <source>
        <dbReference type="Proteomes" id="UP001165121"/>
    </source>
</evidence>
<dbReference type="EMBL" id="BSXT01003099">
    <property type="protein sequence ID" value="GMF52542.1"/>
    <property type="molecule type" value="Genomic_DNA"/>
</dbReference>
<dbReference type="AlphaFoldDB" id="A0A9W7D1N6"/>
<organism evidence="2 3">
    <name type="scientific">Phytophthora fragariaefolia</name>
    <dbReference type="NCBI Taxonomy" id="1490495"/>
    <lineage>
        <taxon>Eukaryota</taxon>
        <taxon>Sar</taxon>
        <taxon>Stramenopiles</taxon>
        <taxon>Oomycota</taxon>
        <taxon>Peronosporomycetes</taxon>
        <taxon>Peronosporales</taxon>
        <taxon>Peronosporaceae</taxon>
        <taxon>Phytophthora</taxon>
    </lineage>
</organism>
<protein>
    <submittedName>
        <fullName evidence="2">Unnamed protein product</fullName>
    </submittedName>
</protein>
<dbReference type="OrthoDB" id="104310at2759"/>
<feature type="region of interest" description="Disordered" evidence="1">
    <location>
        <begin position="26"/>
        <end position="109"/>
    </location>
</feature>
<accession>A0A9W7D1N6</accession>
<evidence type="ECO:0000256" key="1">
    <source>
        <dbReference type="SAM" id="MobiDB-lite"/>
    </source>
</evidence>
<comment type="caution">
    <text evidence="2">The sequence shown here is derived from an EMBL/GenBank/DDBJ whole genome shotgun (WGS) entry which is preliminary data.</text>
</comment>
<reference evidence="2" key="1">
    <citation type="submission" date="2023-04" db="EMBL/GenBank/DDBJ databases">
        <title>Phytophthora fragariaefolia NBRC 109709.</title>
        <authorList>
            <person name="Ichikawa N."/>
            <person name="Sato H."/>
            <person name="Tonouchi N."/>
        </authorList>
    </citation>
    <scope>NUCLEOTIDE SEQUENCE</scope>
    <source>
        <strain evidence="2">NBRC 109709</strain>
    </source>
</reference>
<keyword evidence="3" id="KW-1185">Reference proteome</keyword>
<evidence type="ECO:0000313" key="2">
    <source>
        <dbReference type="EMBL" id="GMF52542.1"/>
    </source>
</evidence>
<proteinExistence type="predicted"/>
<feature type="compositionally biased region" description="Acidic residues" evidence="1">
    <location>
        <begin position="28"/>
        <end position="41"/>
    </location>
</feature>
<dbReference type="Proteomes" id="UP001165121">
    <property type="component" value="Unassembled WGS sequence"/>
</dbReference>
<gene>
    <name evidence="2" type="ORF">Pfra01_002154000</name>
</gene>
<sequence>MSFGEYKKAWGNTLFARDELEALFDVGSDADMEEDEGDEETSSPRRDTPSMGSRRPREDDSDTSSSKRSRSDGDRPLADAGPLSSPRGADSATPSGVDPSRTGPVRVPWMPTPSDIESRFGNTAPPSQYALYSCGGIKDDGITKEFHFDPATDQRRDYYIGLFHELRWFGNNKTFCRNRVSK</sequence>